<feature type="region of interest" description="Disordered" evidence="1">
    <location>
        <begin position="130"/>
        <end position="162"/>
    </location>
</feature>
<dbReference type="RefSeq" id="WP_270086205.1">
    <property type="nucleotide sequence ID" value="NZ_CP115300.1"/>
</dbReference>
<sequence length="187" mass="19740">MDASAVALAVEEARFDVQQDSQHEDLADDVRRRAELAPCERIEQLLTVAAPGTVYAPDADVVVQAELAADAMAADAREAELREAARIAARTDELQALRELGALEQTEPRDGNEAVRDELARLVPGADIDQPAFAASGSPPPSPKSSAPWPCSSPAPGRSAAFARRAPAQAGLTLRCLPGPQRLGEDL</sequence>
<proteinExistence type="predicted"/>
<name>A0ABY7PEF2_9ACTN</name>
<evidence type="ECO:0000313" key="3">
    <source>
        <dbReference type="Proteomes" id="UP001212326"/>
    </source>
</evidence>
<evidence type="ECO:0000313" key="2">
    <source>
        <dbReference type="EMBL" id="WBO68986.1"/>
    </source>
</evidence>
<evidence type="ECO:0000256" key="1">
    <source>
        <dbReference type="SAM" id="MobiDB-lite"/>
    </source>
</evidence>
<gene>
    <name evidence="2" type="ORF">O1G22_42550</name>
</gene>
<feature type="compositionally biased region" description="Low complexity" evidence="1">
    <location>
        <begin position="144"/>
        <end position="162"/>
    </location>
</feature>
<organism evidence="2 3">
    <name type="scientific">Streptomyces camelliae</name>
    <dbReference type="NCBI Taxonomy" id="3004093"/>
    <lineage>
        <taxon>Bacteria</taxon>
        <taxon>Bacillati</taxon>
        <taxon>Actinomycetota</taxon>
        <taxon>Actinomycetes</taxon>
        <taxon>Kitasatosporales</taxon>
        <taxon>Streptomycetaceae</taxon>
        <taxon>Streptomyces</taxon>
    </lineage>
</organism>
<dbReference type="EMBL" id="CP115300">
    <property type="protein sequence ID" value="WBO68986.1"/>
    <property type="molecule type" value="Genomic_DNA"/>
</dbReference>
<reference evidence="2 3" key="1">
    <citation type="submission" date="2022-12" db="EMBL/GenBank/DDBJ databases">
        <authorList>
            <person name="Mo P."/>
        </authorList>
    </citation>
    <scope>NUCLEOTIDE SEQUENCE [LARGE SCALE GENOMIC DNA]</scope>
    <source>
        <strain evidence="2 3">HUAS 2-6</strain>
    </source>
</reference>
<evidence type="ECO:0008006" key="4">
    <source>
        <dbReference type="Google" id="ProtNLM"/>
    </source>
</evidence>
<keyword evidence="3" id="KW-1185">Reference proteome</keyword>
<protein>
    <recommendedName>
        <fullName evidence="4">DUF222 domain-containing protein</fullName>
    </recommendedName>
</protein>
<dbReference type="Proteomes" id="UP001212326">
    <property type="component" value="Chromosome"/>
</dbReference>
<accession>A0ABY7PEF2</accession>